<name>A0ACD3Z6P9_FUSSC</name>
<proteinExistence type="predicted"/>
<dbReference type="Proteomes" id="UP000830768">
    <property type="component" value="Chromosome 6"/>
</dbReference>
<gene>
    <name evidence="1" type="ORF">LCI18_007757</name>
</gene>
<sequence>MQTPRHHTITKSLGSGGDKGRSRCRLHQVPPLPPSQKRQKQTRSCRFGEGGEQGLSHCRARIAMCACWFLAELSHIRQRLQKSRHVRIDICDCHKPIASHRVCHHICQGIITMPRTPKPLP</sequence>
<evidence type="ECO:0000313" key="1">
    <source>
        <dbReference type="EMBL" id="UPK96822.1"/>
    </source>
</evidence>
<dbReference type="EMBL" id="CP090035">
    <property type="protein sequence ID" value="UPK96822.1"/>
    <property type="molecule type" value="Genomic_DNA"/>
</dbReference>
<evidence type="ECO:0000313" key="2">
    <source>
        <dbReference type="Proteomes" id="UP000830768"/>
    </source>
</evidence>
<keyword evidence="2" id="KW-1185">Reference proteome</keyword>
<protein>
    <submittedName>
        <fullName evidence="1">Uncharacterized protein</fullName>
    </submittedName>
</protein>
<accession>A0ACD3Z6P9</accession>
<organism evidence="1 2">
    <name type="scientific">Fusarium solani subsp. cucurbitae</name>
    <name type="common">Neocosmosporum cucurbitae</name>
    <dbReference type="NCBI Taxonomy" id="2747967"/>
    <lineage>
        <taxon>Eukaryota</taxon>
        <taxon>Fungi</taxon>
        <taxon>Dikarya</taxon>
        <taxon>Ascomycota</taxon>
        <taxon>Pezizomycotina</taxon>
        <taxon>Sordariomycetes</taxon>
        <taxon>Hypocreomycetidae</taxon>
        <taxon>Hypocreales</taxon>
        <taxon>Nectriaceae</taxon>
        <taxon>Fusarium</taxon>
        <taxon>Fusarium solani species complex</taxon>
    </lineage>
</organism>
<reference evidence="1" key="1">
    <citation type="submission" date="2021-11" db="EMBL/GenBank/DDBJ databases">
        <title>Fusarium solani-melongenae Genome sequencing and assembly.</title>
        <authorList>
            <person name="Xie S."/>
            <person name="Huang L."/>
            <person name="Zhang X."/>
        </authorList>
    </citation>
    <scope>NUCLEOTIDE SEQUENCE</scope>
    <source>
        <strain evidence="1">CRI 24-3</strain>
    </source>
</reference>